<feature type="transmembrane region" description="Helical" evidence="1">
    <location>
        <begin position="26"/>
        <end position="43"/>
    </location>
</feature>
<sequence>MVYLFFLFSLVSPFLFISPKNFHAPFQKGVFLFLLFLTIYNFWKEKKSKPQSKPNHSLTNYDLLSDKQIRILPYLLSISCILFIITNTNHAIQLSKSLADAFLFQDADYIGISDILLSISRGDGFTSGYYSESGIGSYLHHHFAPGMFVLIPFVSLVPERWGLAVGVFFVYQLATVLWLFWAYQISKNNLKNRVNKFLVFWVLVTNQLYLYRIGSSFHFEVLVLLFALFFFYIWEQQKKIQNVRSHFSWFYYGILSFATILYISLKEDIVIYLLLFFLPIVLRFLYKHNQKNRNEAVEKGWFSANRKDKILLRSLILIISILLLWMGFVFCIYPMFGDSKESITWTNVLTQEYHSAFKQVTGFQKSFQIFLELITSGGLGIFQMLPEVIGIGLVYATHIFSSRPWHHEVYTYYSYSLVPFILYTGILWIQSEKKISLSFAFLILTCLFWKNSLDQNFPLDPIIKSPWKQSNVEEVREDLKKANLLILSNPLKIISQNTNTNLDPNSYSNLESGNDQNLKTKKDIFVFSQYNLSFLISDKTKTYPLEQIRNAPSICKNADICYAVMALEFTDEILWPQTRILSYKKELEEQKGSLVWKGKQIEVWQIPTTKENSIHQN</sequence>
<dbReference type="RefSeq" id="WP_004786224.1">
    <property type="nucleotide sequence ID" value="NZ_SORO01000001.1"/>
</dbReference>
<name>A0A4R8MZP3_LEPME</name>
<dbReference type="Pfam" id="PF09852">
    <property type="entry name" value="DUF2079"/>
    <property type="match status" value="1"/>
</dbReference>
<feature type="transmembrane region" description="Helical" evidence="1">
    <location>
        <begin position="71"/>
        <end position="92"/>
    </location>
</feature>
<evidence type="ECO:0000313" key="3">
    <source>
        <dbReference type="Proteomes" id="UP000294684"/>
    </source>
</evidence>
<dbReference type="AlphaFoldDB" id="A0A4R8MZP3"/>
<feature type="transmembrane region" description="Helical" evidence="1">
    <location>
        <begin position="412"/>
        <end position="429"/>
    </location>
</feature>
<proteinExistence type="predicted"/>
<keyword evidence="3" id="KW-1185">Reference proteome</keyword>
<comment type="caution">
    <text evidence="2">The sequence shown here is derived from an EMBL/GenBank/DDBJ whole genome shotgun (WGS) entry which is preliminary data.</text>
</comment>
<feature type="transmembrane region" description="Helical" evidence="1">
    <location>
        <begin position="380"/>
        <end position="400"/>
    </location>
</feature>
<accession>A0A4R8MZP3</accession>
<gene>
    <name evidence="2" type="ORF">CLV96_1451</name>
</gene>
<reference evidence="2 3" key="1">
    <citation type="submission" date="2019-03" db="EMBL/GenBank/DDBJ databases">
        <title>Genomic Encyclopedia of Archaeal and Bacterial Type Strains, Phase II (KMG-II): from individual species to whole genera.</title>
        <authorList>
            <person name="Goeker M."/>
        </authorList>
    </citation>
    <scope>NUCLEOTIDE SEQUENCE [LARGE SCALE GENOMIC DNA]</scope>
    <source>
        <strain evidence="2 3">DSM 21537</strain>
    </source>
</reference>
<dbReference type="Proteomes" id="UP000294684">
    <property type="component" value="Unassembled WGS sequence"/>
</dbReference>
<feature type="transmembrane region" description="Helical" evidence="1">
    <location>
        <begin position="161"/>
        <end position="182"/>
    </location>
</feature>
<dbReference type="InterPro" id="IPR018650">
    <property type="entry name" value="STSV1_Orf64"/>
</dbReference>
<feature type="transmembrane region" description="Helical" evidence="1">
    <location>
        <begin position="194"/>
        <end position="211"/>
    </location>
</feature>
<dbReference type="EMBL" id="SORO01000001">
    <property type="protein sequence ID" value="TDY72456.1"/>
    <property type="molecule type" value="Genomic_DNA"/>
</dbReference>
<dbReference type="STRING" id="1193051.LEP1GSC017_2502"/>
<protein>
    <submittedName>
        <fullName evidence="2">Putative membrane protein DUF2079</fullName>
    </submittedName>
</protein>
<feature type="transmembrane region" description="Helical" evidence="1">
    <location>
        <begin position="315"/>
        <end position="336"/>
    </location>
</feature>
<feature type="transmembrane region" description="Helical" evidence="1">
    <location>
        <begin position="269"/>
        <end position="286"/>
    </location>
</feature>
<dbReference type="GeneID" id="79826770"/>
<feature type="transmembrane region" description="Helical" evidence="1">
    <location>
        <begin position="217"/>
        <end position="234"/>
    </location>
</feature>
<organism evidence="2 3">
    <name type="scientific">Leptospira meyeri</name>
    <dbReference type="NCBI Taxonomy" id="29508"/>
    <lineage>
        <taxon>Bacteria</taxon>
        <taxon>Pseudomonadati</taxon>
        <taxon>Spirochaetota</taxon>
        <taxon>Spirochaetia</taxon>
        <taxon>Leptospirales</taxon>
        <taxon>Leptospiraceae</taxon>
        <taxon>Leptospira</taxon>
    </lineage>
</organism>
<keyword evidence="1" id="KW-0812">Transmembrane</keyword>
<feature type="transmembrane region" description="Helical" evidence="1">
    <location>
        <begin position="246"/>
        <end position="263"/>
    </location>
</feature>
<dbReference type="OrthoDB" id="345630at2"/>
<keyword evidence="1" id="KW-1133">Transmembrane helix</keyword>
<evidence type="ECO:0000313" key="2">
    <source>
        <dbReference type="EMBL" id="TDY72456.1"/>
    </source>
</evidence>
<evidence type="ECO:0000256" key="1">
    <source>
        <dbReference type="SAM" id="Phobius"/>
    </source>
</evidence>
<keyword evidence="1" id="KW-0472">Membrane</keyword>